<evidence type="ECO:0000313" key="8">
    <source>
        <dbReference type="EMBL" id="KAF2011062.1"/>
    </source>
</evidence>
<feature type="transmembrane region" description="Helical" evidence="6">
    <location>
        <begin position="236"/>
        <end position="256"/>
    </location>
</feature>
<dbReference type="RefSeq" id="XP_033379401.1">
    <property type="nucleotide sequence ID" value="XM_033534358.1"/>
</dbReference>
<keyword evidence="3 6" id="KW-1133">Transmembrane helix</keyword>
<feature type="transmembrane region" description="Helical" evidence="6">
    <location>
        <begin position="119"/>
        <end position="142"/>
    </location>
</feature>
<dbReference type="PANTHER" id="PTHR33048:SF47">
    <property type="entry name" value="INTEGRAL MEMBRANE PROTEIN-RELATED"/>
    <property type="match status" value="1"/>
</dbReference>
<comment type="similarity">
    <text evidence="5">Belongs to the SAT4 family.</text>
</comment>
<comment type="subcellular location">
    <subcellularLocation>
        <location evidence="1">Membrane</location>
        <topology evidence="1">Multi-pass membrane protein</topology>
    </subcellularLocation>
</comment>
<evidence type="ECO:0000256" key="6">
    <source>
        <dbReference type="SAM" id="Phobius"/>
    </source>
</evidence>
<dbReference type="PANTHER" id="PTHR33048">
    <property type="entry name" value="PTH11-LIKE INTEGRAL MEMBRANE PROTEIN (AFU_ORTHOLOGUE AFUA_5G11245)"/>
    <property type="match status" value="1"/>
</dbReference>
<dbReference type="EMBL" id="ML978075">
    <property type="protein sequence ID" value="KAF2011062.1"/>
    <property type="molecule type" value="Genomic_DNA"/>
</dbReference>
<evidence type="ECO:0000256" key="4">
    <source>
        <dbReference type="ARBA" id="ARBA00023136"/>
    </source>
</evidence>
<feature type="transmembrane region" description="Helical" evidence="6">
    <location>
        <begin position="149"/>
        <end position="175"/>
    </location>
</feature>
<keyword evidence="9" id="KW-1185">Reference proteome</keyword>
<evidence type="ECO:0000256" key="1">
    <source>
        <dbReference type="ARBA" id="ARBA00004141"/>
    </source>
</evidence>
<feature type="transmembrane region" description="Helical" evidence="6">
    <location>
        <begin position="195"/>
        <end position="215"/>
    </location>
</feature>
<sequence length="389" mass="44191">MLGKVCKMVSIDLSQPVLPPAAGIQSNFINPENEAALAYGAVISSIVLVTLFTWFRLSVKLWLVGSLHCEDYILPFAWIFGIANFTTSLLIYDFAPIIHSWDMQMHAFSKFLLLSRLSWTFYNISILLIKNAMLIQVLRIFVPRGTSSFTYYAIHAVLWTSTLYYTITAFLHIFTCNPIHKIWHPWVEGTCVNKEVMLLTTTVVNVVTDLFILYISQRVIWKTMGNRGPDRIKISLLFGAGLIPAVFSGICFYYMYLATTKVDFIYHASYMELACFGEIVGGMFVLFLAVLPSFFTHVRDTITQRSSSGANEDLEVADVTKTTNDRFQSWNESEDSVRRLTFPSSVFHVDFHPGSDEKGFWGKYYISTKRSSEENTPTTPTFFMSSCGC</sequence>
<reference evidence="8" key="1">
    <citation type="journal article" date="2020" name="Stud. Mycol.">
        <title>101 Dothideomycetes genomes: a test case for predicting lifestyles and emergence of pathogens.</title>
        <authorList>
            <person name="Haridas S."/>
            <person name="Albert R."/>
            <person name="Binder M."/>
            <person name="Bloem J."/>
            <person name="Labutti K."/>
            <person name="Salamov A."/>
            <person name="Andreopoulos B."/>
            <person name="Baker S."/>
            <person name="Barry K."/>
            <person name="Bills G."/>
            <person name="Bluhm B."/>
            <person name="Cannon C."/>
            <person name="Castanera R."/>
            <person name="Culley D."/>
            <person name="Daum C."/>
            <person name="Ezra D."/>
            <person name="Gonzalez J."/>
            <person name="Henrissat B."/>
            <person name="Kuo A."/>
            <person name="Liang C."/>
            <person name="Lipzen A."/>
            <person name="Lutzoni F."/>
            <person name="Magnuson J."/>
            <person name="Mondo S."/>
            <person name="Nolan M."/>
            <person name="Ohm R."/>
            <person name="Pangilinan J."/>
            <person name="Park H.-J."/>
            <person name="Ramirez L."/>
            <person name="Alfaro M."/>
            <person name="Sun H."/>
            <person name="Tritt A."/>
            <person name="Yoshinaga Y."/>
            <person name="Zwiers L.-H."/>
            <person name="Turgeon B."/>
            <person name="Goodwin S."/>
            <person name="Spatafora J."/>
            <person name="Crous P."/>
            <person name="Grigoriev I."/>
        </authorList>
    </citation>
    <scope>NUCLEOTIDE SEQUENCE</scope>
    <source>
        <strain evidence="8">CBS 175.79</strain>
    </source>
</reference>
<dbReference type="InterPro" id="IPR052337">
    <property type="entry name" value="SAT4-like"/>
</dbReference>
<feature type="transmembrane region" description="Helical" evidence="6">
    <location>
        <begin position="276"/>
        <end position="295"/>
    </location>
</feature>
<feature type="transmembrane region" description="Helical" evidence="6">
    <location>
        <begin position="36"/>
        <end position="55"/>
    </location>
</feature>
<feature type="domain" description="Rhodopsin" evidence="7">
    <location>
        <begin position="56"/>
        <end position="272"/>
    </location>
</feature>
<proteinExistence type="inferred from homology"/>
<organism evidence="8 9">
    <name type="scientific">Aaosphaeria arxii CBS 175.79</name>
    <dbReference type="NCBI Taxonomy" id="1450172"/>
    <lineage>
        <taxon>Eukaryota</taxon>
        <taxon>Fungi</taxon>
        <taxon>Dikarya</taxon>
        <taxon>Ascomycota</taxon>
        <taxon>Pezizomycotina</taxon>
        <taxon>Dothideomycetes</taxon>
        <taxon>Pleosporomycetidae</taxon>
        <taxon>Pleosporales</taxon>
        <taxon>Pleosporales incertae sedis</taxon>
        <taxon>Aaosphaeria</taxon>
    </lineage>
</organism>
<feature type="transmembrane region" description="Helical" evidence="6">
    <location>
        <begin position="76"/>
        <end position="99"/>
    </location>
</feature>
<dbReference type="InterPro" id="IPR049326">
    <property type="entry name" value="Rhodopsin_dom_fungi"/>
</dbReference>
<dbReference type="GeneID" id="54291755"/>
<protein>
    <recommendedName>
        <fullName evidence="7">Rhodopsin domain-containing protein</fullName>
    </recommendedName>
</protein>
<name>A0A6A5XDH7_9PLEO</name>
<keyword evidence="2 6" id="KW-0812">Transmembrane</keyword>
<dbReference type="Pfam" id="PF20684">
    <property type="entry name" value="Fung_rhodopsin"/>
    <property type="match status" value="1"/>
</dbReference>
<evidence type="ECO:0000259" key="7">
    <source>
        <dbReference type="Pfam" id="PF20684"/>
    </source>
</evidence>
<dbReference type="Proteomes" id="UP000799778">
    <property type="component" value="Unassembled WGS sequence"/>
</dbReference>
<accession>A0A6A5XDH7</accession>
<gene>
    <name evidence="8" type="ORF">BU24DRAFT_52255</name>
</gene>
<dbReference type="GO" id="GO:0016020">
    <property type="term" value="C:membrane"/>
    <property type="evidence" value="ECO:0007669"/>
    <property type="project" value="UniProtKB-SubCell"/>
</dbReference>
<dbReference type="AlphaFoldDB" id="A0A6A5XDH7"/>
<evidence type="ECO:0000256" key="2">
    <source>
        <dbReference type="ARBA" id="ARBA00022692"/>
    </source>
</evidence>
<keyword evidence="4 6" id="KW-0472">Membrane</keyword>
<evidence type="ECO:0000313" key="9">
    <source>
        <dbReference type="Proteomes" id="UP000799778"/>
    </source>
</evidence>
<evidence type="ECO:0000256" key="3">
    <source>
        <dbReference type="ARBA" id="ARBA00022989"/>
    </source>
</evidence>
<evidence type="ECO:0000256" key="5">
    <source>
        <dbReference type="ARBA" id="ARBA00038359"/>
    </source>
</evidence>
<dbReference type="OrthoDB" id="4682787at2759"/>